<dbReference type="AlphaFoldDB" id="A0A2Z4Y2N6"/>
<evidence type="ECO:0000313" key="2">
    <source>
        <dbReference type="EMBL" id="AXA35477.1"/>
    </source>
</evidence>
<evidence type="ECO:0000256" key="1">
    <source>
        <dbReference type="SAM" id="MobiDB-lite"/>
    </source>
</evidence>
<organism evidence="2 3">
    <name type="scientific">Sumerlaea chitinivorans</name>
    <dbReference type="NCBI Taxonomy" id="2250252"/>
    <lineage>
        <taxon>Bacteria</taxon>
        <taxon>Candidatus Sumerlaeota</taxon>
        <taxon>Candidatus Sumerlaeia</taxon>
        <taxon>Candidatus Sumerlaeales</taxon>
        <taxon>Candidatus Sumerlaeaceae</taxon>
        <taxon>Candidatus Sumerlaea</taxon>
    </lineage>
</organism>
<sequence length="67" mass="7175">MMTANKGILILGLAVLLSGCAYNSRTHTFELAWSERPVKPPAYPIPDLSPASPSREATNSIPPPAEQ</sequence>
<evidence type="ECO:0000313" key="3">
    <source>
        <dbReference type="Proteomes" id="UP000262583"/>
    </source>
</evidence>
<proteinExistence type="predicted"/>
<dbReference type="EMBL" id="CP030759">
    <property type="protein sequence ID" value="AXA35477.1"/>
    <property type="molecule type" value="Genomic_DNA"/>
</dbReference>
<dbReference type="KEGG" id="schv:BRCON_0700"/>
<feature type="compositionally biased region" description="Polar residues" evidence="1">
    <location>
        <begin position="51"/>
        <end position="60"/>
    </location>
</feature>
<dbReference type="Proteomes" id="UP000262583">
    <property type="component" value="Chromosome"/>
</dbReference>
<reference evidence="2 3" key="1">
    <citation type="submission" date="2018-05" db="EMBL/GenBank/DDBJ databases">
        <title>A metagenomic window into the 2 km-deep terrestrial subsurface aquifer revealed taxonomically and functionally diverse microbial community comprising novel uncultured bacterial lineages.</title>
        <authorList>
            <person name="Kadnikov V.V."/>
            <person name="Mardanov A.V."/>
            <person name="Beletsky A.V."/>
            <person name="Banks D."/>
            <person name="Pimenov N.V."/>
            <person name="Frank Y.A."/>
            <person name="Karnachuk O.V."/>
            <person name="Ravin N.V."/>
        </authorList>
    </citation>
    <scope>NUCLEOTIDE SEQUENCE [LARGE SCALE GENOMIC DNA]</scope>
    <source>
        <strain evidence="2">BY</strain>
    </source>
</reference>
<gene>
    <name evidence="2" type="ORF">BRCON_0700</name>
</gene>
<name>A0A2Z4Y2N6_SUMC1</name>
<accession>A0A2Z4Y2N6</accession>
<dbReference type="PROSITE" id="PS51257">
    <property type="entry name" value="PROKAR_LIPOPROTEIN"/>
    <property type="match status" value="1"/>
</dbReference>
<protein>
    <submittedName>
        <fullName evidence="2">Uncharacterized protein</fullName>
    </submittedName>
</protein>
<feature type="region of interest" description="Disordered" evidence="1">
    <location>
        <begin position="37"/>
        <end position="67"/>
    </location>
</feature>